<feature type="region of interest" description="Disordered" evidence="1">
    <location>
        <begin position="511"/>
        <end position="644"/>
    </location>
</feature>
<reference evidence="2 3" key="1">
    <citation type="submission" date="2018-12" db="EMBL/GenBank/DDBJ databases">
        <title>Genome sequence and assembly of Colletotrichum trifolii.</title>
        <authorList>
            <person name="Gan P."/>
            <person name="Shirasu K."/>
        </authorList>
    </citation>
    <scope>NUCLEOTIDE SEQUENCE [LARGE SCALE GENOMIC DNA]</scope>
    <source>
        <strain evidence="2 3">543-2</strain>
    </source>
</reference>
<feature type="compositionally biased region" description="Polar residues" evidence="1">
    <location>
        <begin position="68"/>
        <end position="82"/>
    </location>
</feature>
<protein>
    <recommendedName>
        <fullName evidence="4">Secreted protein</fullName>
    </recommendedName>
</protein>
<sequence>MDPIQRRQSPSAIAEQELFFPPSSQNHGHTQYQTEQQAHNRWYDDFNNESPTVPSGSGVPAVNIIPATPTTVRSNSVRSQFSYKDPNEQKQMSGALPELTEEGNIYDPPGNIYDPPSHTSSSPPSLEHNSIAHDMASSSHPQHQSVHEPEYHVSPVSEPAVPHYDTGYSYAQSNGRIVSNDKGKSPEPVMAQQPHHDNEFEYSQSNNYTTADIKGKAPEPVVAYQDTGYEHSQPSNHKIASDEKGKNPEPHAGDVEERPHLPGPRPPTVPAIDYYAEARASDPAIQEQEDRDFAMALALQEEEESQAPALPQRPEKSSAGWDNSRSLSYHPRTTEEEDRALAMRLQQEEEGGGPAPPLPTRPHPEAVAAMLAQHREPAPFTRTPSTEGILPPPKRQGSDFGIDDPNNPVHYTRDPHKLIAYLVPFPKPWLGAKMPAEDFPTRFLVYTPPPPPLQAPPEGVKEGVTHKVQRKWQNEVRQAKQTDAKTTSWAGFKAKCTRGVDKAMQYTTTSNLDFLARVTPPPSASSTSTFARKLSIKGKGKKKHGEGKDEDGKGKEKEGNDEDAEKKEANKAKEEVTSPTDDKAREAGYDEKAREENPFEEKFSEDKNRDEKGDNPFDDAKEKKEHDALQDDDPAHQSHETKKTVGVEEIVFVYPPNMNMTPEAMREEFVNTMLRTKSKAQRDAIIATGLLPVSLAIDLVMIAVSGLFEVNAVWAYFTIKGSKTARSVTKRIASTSKKPETIDPGKSEKEMDKEDKLHLTFRPATRIDVLSMYLQAECHRVDSRLFPRYTTAPTEIDCLEAIGWSPARTGGQKNWEDEAWEVNDVKDDLRVVMHKAAKEWRKWCTRYEKNPEKSMTK</sequence>
<dbReference type="Proteomes" id="UP000295703">
    <property type="component" value="Unassembled WGS sequence"/>
</dbReference>
<feature type="compositionally biased region" description="Basic and acidic residues" evidence="1">
    <location>
        <begin position="737"/>
        <end position="754"/>
    </location>
</feature>
<feature type="region of interest" description="Disordered" evidence="1">
    <location>
        <begin position="44"/>
        <end position="409"/>
    </location>
</feature>
<evidence type="ECO:0000256" key="1">
    <source>
        <dbReference type="SAM" id="MobiDB-lite"/>
    </source>
</evidence>
<feature type="compositionally biased region" description="Basic and acidic residues" evidence="1">
    <location>
        <begin position="239"/>
        <end position="260"/>
    </location>
</feature>
<organism evidence="2 3">
    <name type="scientific">Colletotrichum trifolii</name>
    <dbReference type="NCBI Taxonomy" id="5466"/>
    <lineage>
        <taxon>Eukaryota</taxon>
        <taxon>Fungi</taxon>
        <taxon>Dikarya</taxon>
        <taxon>Ascomycota</taxon>
        <taxon>Pezizomycotina</taxon>
        <taxon>Sordariomycetes</taxon>
        <taxon>Hypocreomycetidae</taxon>
        <taxon>Glomerellales</taxon>
        <taxon>Glomerellaceae</taxon>
        <taxon>Colletotrichum</taxon>
        <taxon>Colletotrichum orbiculare species complex</taxon>
    </lineage>
</organism>
<evidence type="ECO:0000313" key="3">
    <source>
        <dbReference type="Proteomes" id="UP000295703"/>
    </source>
</evidence>
<feature type="region of interest" description="Disordered" evidence="1">
    <location>
        <begin position="730"/>
        <end position="754"/>
    </location>
</feature>
<proteinExistence type="predicted"/>
<feature type="region of interest" description="Disordered" evidence="1">
    <location>
        <begin position="450"/>
        <end position="487"/>
    </location>
</feature>
<feature type="compositionally biased region" description="Basic residues" evidence="1">
    <location>
        <begin position="534"/>
        <end position="545"/>
    </location>
</feature>
<feature type="compositionally biased region" description="Low complexity" evidence="1">
    <location>
        <begin position="115"/>
        <end position="125"/>
    </location>
</feature>
<dbReference type="AlphaFoldDB" id="A0A4R8RSH1"/>
<name>A0A4R8RSH1_COLTR</name>
<keyword evidence="3" id="KW-1185">Reference proteome</keyword>
<feature type="compositionally biased region" description="Basic and acidic residues" evidence="1">
    <location>
        <begin position="472"/>
        <end position="483"/>
    </location>
</feature>
<evidence type="ECO:0008006" key="4">
    <source>
        <dbReference type="Google" id="ProtNLM"/>
    </source>
</evidence>
<accession>A0A4R8RSH1</accession>
<gene>
    <name evidence="2" type="ORF">CTRI78_v000450</name>
</gene>
<comment type="caution">
    <text evidence="2">The sequence shown here is derived from an EMBL/GenBank/DDBJ whole genome shotgun (WGS) entry which is preliminary data.</text>
</comment>
<dbReference type="EMBL" id="RYZW01000002">
    <property type="protein sequence ID" value="TDZ74818.1"/>
    <property type="molecule type" value="Genomic_DNA"/>
</dbReference>
<feature type="compositionally biased region" description="Basic and acidic residues" evidence="1">
    <location>
        <begin position="546"/>
        <end position="644"/>
    </location>
</feature>
<feature type="compositionally biased region" description="Polar residues" evidence="1">
    <location>
        <begin position="201"/>
        <end position="210"/>
    </location>
</feature>
<evidence type="ECO:0000313" key="2">
    <source>
        <dbReference type="EMBL" id="TDZ74818.1"/>
    </source>
</evidence>